<dbReference type="GO" id="GO:0006226">
    <property type="term" value="P:dUMP biosynthetic process"/>
    <property type="evidence" value="ECO:0007669"/>
    <property type="project" value="InterPro"/>
</dbReference>
<feature type="domain" description="dUTPase-like" evidence="4">
    <location>
        <begin position="290"/>
        <end position="402"/>
    </location>
</feature>
<dbReference type="Proteomes" id="UP000280017">
    <property type="component" value="Segment"/>
</dbReference>
<evidence type="ECO:0000313" key="5">
    <source>
        <dbReference type="EMBL" id="SCL76919.1"/>
    </source>
</evidence>
<dbReference type="PANTHER" id="PTHR11241:SF0">
    <property type="entry name" value="DEOXYURIDINE 5'-TRIPHOSPHATE NUCLEOTIDOHYDROLASE"/>
    <property type="match status" value="1"/>
</dbReference>
<dbReference type="EC" id="3.6.1.23" evidence="2"/>
<dbReference type="InterPro" id="IPR008181">
    <property type="entry name" value="dUTPase"/>
</dbReference>
<evidence type="ECO:0000256" key="1">
    <source>
        <dbReference type="ARBA" id="ARBA00006581"/>
    </source>
</evidence>
<dbReference type="PANTHER" id="PTHR11241">
    <property type="entry name" value="DEOXYURIDINE 5'-TRIPHOSPHATE NUCLEOTIDOHYDROLASE"/>
    <property type="match status" value="1"/>
</dbReference>
<name>A0A1R3TAG9_9ALPH</name>
<dbReference type="SUPFAM" id="SSF51283">
    <property type="entry name" value="dUTPase-like"/>
    <property type="match status" value="2"/>
</dbReference>
<proteinExistence type="inferred from homology"/>
<comment type="similarity">
    <text evidence="1">Belongs to the dUTPase family.</text>
</comment>
<evidence type="ECO:0000259" key="4">
    <source>
        <dbReference type="Pfam" id="PF00692"/>
    </source>
</evidence>
<accession>A0A1R3TAG9</accession>
<dbReference type="InterPro" id="IPR029054">
    <property type="entry name" value="dUTPase-like"/>
</dbReference>
<sequence length="461" mass="51794">MTMARFNNWSMANVQMQFLTAKFGYEYETALYSNANAKMGEKILWSVSLEENDARCLRIQNELDVALPPPKKLGDTSTTVVDTDIKVAIPKGFAALIAQLNVYGNRKIDESIRVATGVIDSGYRGNIKVVVCYGANSYHRSKKIEAGGLVLRLALVKLHEIDPENRSVIELYNQQDELDKSFLRLHDFVSSVEYVSESNEPLYPLPPPRGAEYWPGTKCVAMARVYGPVADTATRFVADDCVDFIVRTQEALVVGFKRCPTMDDAILKPVRLFRSAEFATTHPFLASFGNKRDEDAGYDIYYHGTKAMVLLPRVANEVVIRQRYLCDDKNVTPCIFGRSSMNARGLVVAPTIWHRGDKCRFCIFNMNDTAEIINPGERIGQLLILESDSPIWIPTETVNKTEPFIAPELQRKSSRKPTDGATSRSHLCFHCSYPIWQKTSSFERDAKKSERNLGGFGSTGR</sequence>
<evidence type="ECO:0000256" key="2">
    <source>
        <dbReference type="ARBA" id="ARBA00012379"/>
    </source>
</evidence>
<evidence type="ECO:0000256" key="3">
    <source>
        <dbReference type="ARBA" id="ARBA00023080"/>
    </source>
</evidence>
<protein>
    <recommendedName>
        <fullName evidence="2">dUTP diphosphatase</fullName>
        <ecNumber evidence="2">3.6.1.23</ecNumber>
    </recommendedName>
</protein>
<dbReference type="GO" id="GO:0000287">
    <property type="term" value="F:magnesium ion binding"/>
    <property type="evidence" value="ECO:0007669"/>
    <property type="project" value="InterPro"/>
</dbReference>
<dbReference type="Gene3D" id="2.70.40.10">
    <property type="match status" value="2"/>
</dbReference>
<gene>
    <name evidence="5" type="primary">UL50</name>
</gene>
<dbReference type="EMBL" id="LT608136">
    <property type="protein sequence ID" value="SCL76919.1"/>
    <property type="molecule type" value="Genomic_DNA"/>
</dbReference>
<dbReference type="GO" id="GO:0046081">
    <property type="term" value="P:dUTP catabolic process"/>
    <property type="evidence" value="ECO:0007669"/>
    <property type="project" value="InterPro"/>
</dbReference>
<organism evidence="5">
    <name type="scientific">Spheniscid alphaherpesvirus 1</name>
    <dbReference type="NCBI Taxonomy" id="2560777"/>
    <lineage>
        <taxon>Viruses</taxon>
        <taxon>Duplodnaviria</taxon>
        <taxon>Heunggongvirae</taxon>
        <taxon>Peploviricota</taxon>
        <taxon>Herviviricetes</taxon>
        <taxon>Herpesvirales</taxon>
        <taxon>Orthoherpesviridae</taxon>
        <taxon>Alphaherpesvirinae</taxon>
        <taxon>Mardivirus</taxon>
        <taxon>Mardivirus spheniscidalpha1</taxon>
    </lineage>
</organism>
<dbReference type="Pfam" id="PF00692">
    <property type="entry name" value="dUTPase"/>
    <property type="match status" value="1"/>
</dbReference>
<keyword evidence="3" id="KW-0546">Nucleotide metabolism</keyword>
<reference evidence="5" key="1">
    <citation type="submission" date="2016-08" db="EMBL/GenBank/DDBJ databases">
        <authorList>
            <person name="Seilhamer J.J."/>
        </authorList>
    </citation>
    <scope>NUCLEOTIDE SEQUENCE</scope>
    <source>
        <strain evidence="5">Lib01003</strain>
    </source>
</reference>
<dbReference type="GO" id="GO:0004170">
    <property type="term" value="F:dUTP diphosphatase activity"/>
    <property type="evidence" value="ECO:0007669"/>
    <property type="project" value="UniProtKB-EC"/>
</dbReference>
<dbReference type="InterPro" id="IPR036157">
    <property type="entry name" value="dUTPase-like_sf"/>
</dbReference>